<proteinExistence type="predicted"/>
<feature type="region of interest" description="Disordered" evidence="1">
    <location>
        <begin position="139"/>
        <end position="161"/>
    </location>
</feature>
<sequence>MANSKERVPGLNCPVTADTVNKSRKIHDLLSKNTDRPPSEAHLSNLKNILVNYNVHDKYGFHKPHRHLDGLGENRIFIGTTLTKPLCRLTRAQHIDDVDLDDIHAHLLVFYSIHSALVLTVLALGKACLHRDNVPDVVHPTDPLPHGSPAIRNGAVLQSPS</sequence>
<dbReference type="Proteomes" id="UP000567885">
    <property type="component" value="Unassembled WGS sequence"/>
</dbReference>
<reference evidence="2 3" key="1">
    <citation type="submission" date="2020-05" db="EMBL/GenBank/DDBJ databases">
        <title>Identification and distribution of gene clusters putatively required for synthesis of sphingolipid metabolism inhibitors in phylogenetically diverse species of the filamentous fungus Fusarium.</title>
        <authorList>
            <person name="Kim H.-S."/>
            <person name="Busman M."/>
            <person name="Brown D.W."/>
            <person name="Divon H."/>
            <person name="Uhlig S."/>
            <person name="Proctor R.H."/>
        </authorList>
    </citation>
    <scope>NUCLEOTIDE SEQUENCE [LARGE SCALE GENOMIC DNA]</scope>
    <source>
        <strain evidence="2 3">NRRL 20693</strain>
    </source>
</reference>
<dbReference type="EMBL" id="JAAGWQ010000281">
    <property type="protein sequence ID" value="KAF5657489.1"/>
    <property type="molecule type" value="Genomic_DNA"/>
</dbReference>
<gene>
    <name evidence="2" type="ORF">FHETE_10408</name>
</gene>
<organism evidence="2 3">
    <name type="scientific">Fusarium heterosporum</name>
    <dbReference type="NCBI Taxonomy" id="42747"/>
    <lineage>
        <taxon>Eukaryota</taxon>
        <taxon>Fungi</taxon>
        <taxon>Dikarya</taxon>
        <taxon>Ascomycota</taxon>
        <taxon>Pezizomycotina</taxon>
        <taxon>Sordariomycetes</taxon>
        <taxon>Hypocreomycetidae</taxon>
        <taxon>Hypocreales</taxon>
        <taxon>Nectriaceae</taxon>
        <taxon>Fusarium</taxon>
        <taxon>Fusarium heterosporum species complex</taxon>
    </lineage>
</organism>
<dbReference type="AlphaFoldDB" id="A0A8H5SPJ4"/>
<evidence type="ECO:0000313" key="3">
    <source>
        <dbReference type="Proteomes" id="UP000567885"/>
    </source>
</evidence>
<comment type="caution">
    <text evidence="2">The sequence shown here is derived from an EMBL/GenBank/DDBJ whole genome shotgun (WGS) entry which is preliminary data.</text>
</comment>
<keyword evidence="3" id="KW-1185">Reference proteome</keyword>
<protein>
    <submittedName>
        <fullName evidence="2">Uncharacterized protein</fullName>
    </submittedName>
</protein>
<evidence type="ECO:0000313" key="2">
    <source>
        <dbReference type="EMBL" id="KAF5657489.1"/>
    </source>
</evidence>
<evidence type="ECO:0000256" key="1">
    <source>
        <dbReference type="SAM" id="MobiDB-lite"/>
    </source>
</evidence>
<dbReference type="OrthoDB" id="2322999at2759"/>
<accession>A0A8H5SPJ4</accession>
<name>A0A8H5SPJ4_FUSHE</name>